<feature type="transmembrane region" description="Helical" evidence="1">
    <location>
        <begin position="30"/>
        <end position="47"/>
    </location>
</feature>
<keyword evidence="1" id="KW-1133">Transmembrane helix</keyword>
<keyword evidence="1" id="KW-0812">Transmembrane</keyword>
<name>A0A378MC37_LISGR</name>
<dbReference type="AlphaFoldDB" id="A0A378MC37"/>
<evidence type="ECO:0000256" key="1">
    <source>
        <dbReference type="SAM" id="Phobius"/>
    </source>
</evidence>
<keyword evidence="1" id="KW-0472">Membrane</keyword>
<evidence type="ECO:0000313" key="3">
    <source>
        <dbReference type="Proteomes" id="UP000254879"/>
    </source>
</evidence>
<dbReference type="EMBL" id="UGPG01000001">
    <property type="protein sequence ID" value="STY43076.1"/>
    <property type="molecule type" value="Genomic_DNA"/>
</dbReference>
<proteinExistence type="predicted"/>
<sequence>MSYIKWILYIGFYAILFTAASPIFNNFNIIMLIITTVIYTVAIIPAVKKEISIKMSSFGRLFFNFKRTCTDISQTSFTLVYIEADNQSDRSRLIFKIVFESIYIQQQSFNTPHTKKALPHAVLFPLISPQLPSRLSVFQIDKSK</sequence>
<organism evidence="2 3">
    <name type="scientific">Listeria grayi</name>
    <name type="common">Listeria murrayi</name>
    <dbReference type="NCBI Taxonomy" id="1641"/>
    <lineage>
        <taxon>Bacteria</taxon>
        <taxon>Bacillati</taxon>
        <taxon>Bacillota</taxon>
        <taxon>Bacilli</taxon>
        <taxon>Bacillales</taxon>
        <taxon>Listeriaceae</taxon>
        <taxon>Listeria</taxon>
    </lineage>
</organism>
<evidence type="ECO:0000313" key="2">
    <source>
        <dbReference type="EMBL" id="STY43076.1"/>
    </source>
</evidence>
<protein>
    <submittedName>
        <fullName evidence="2">Uncharacterized protein</fullName>
    </submittedName>
</protein>
<accession>A0A378MC37</accession>
<feature type="transmembrane region" description="Helical" evidence="1">
    <location>
        <begin position="7"/>
        <end position="24"/>
    </location>
</feature>
<gene>
    <name evidence="2" type="ORF">NCTC10815_00359</name>
</gene>
<reference evidence="2 3" key="1">
    <citation type="submission" date="2018-06" db="EMBL/GenBank/DDBJ databases">
        <authorList>
            <consortium name="Pathogen Informatics"/>
            <person name="Doyle S."/>
        </authorList>
    </citation>
    <scope>NUCLEOTIDE SEQUENCE [LARGE SCALE GENOMIC DNA]</scope>
    <source>
        <strain evidence="3">NCTC 10815</strain>
    </source>
</reference>
<dbReference type="Proteomes" id="UP000254879">
    <property type="component" value="Unassembled WGS sequence"/>
</dbReference>